<gene>
    <name evidence="2" type="ORF">QR721_03170</name>
</gene>
<accession>A0ABY9KXY1</accession>
<feature type="chain" id="PRO_5046762825" description="Lipoprotein" evidence="1">
    <location>
        <begin position="25"/>
        <end position="364"/>
    </location>
</feature>
<dbReference type="PROSITE" id="PS51257">
    <property type="entry name" value="PROKAR_LIPOPROTEIN"/>
    <property type="match status" value="1"/>
</dbReference>
<dbReference type="Proteomes" id="UP001180087">
    <property type="component" value="Chromosome"/>
</dbReference>
<evidence type="ECO:0000256" key="1">
    <source>
        <dbReference type="SAM" id="SignalP"/>
    </source>
</evidence>
<name>A0ABY9KXY1_9BACI</name>
<reference evidence="2" key="1">
    <citation type="submission" date="2023-06" db="EMBL/GenBank/DDBJ databases">
        <title>A Treasure from Seagulls: Isolation and Description of Aciduricobacillus qingdaonensis gen. nov., sp. nov., a Rare Obligately Uric Acid-utilizing Member in the Family Bacillaceae.</title>
        <authorList>
            <person name="Liu W."/>
            <person name="Wang B."/>
        </authorList>
    </citation>
    <scope>NUCLEOTIDE SEQUENCE</scope>
    <source>
        <strain evidence="2">44XB</strain>
    </source>
</reference>
<sequence length="364" mass="40360">MFSKRVLMCAVAASVAILTACGNGAEKDADGRYEVRAQRALKVGPERTKADNSNTYEAIKPSNNAKKLINHYTEEEKKDMPIHEAHGDSQTRSVPLGQTLLKGKRDLSNGPLKDHRLVAYYGTPLSQNMGILGEYEPEIMMQRLKKQAAVYSELDPERPAIPTIELIATVAQRSPGPQGLYITPPSKKVIDEYVKLAEKHGALLMLDVQLGRADVMTAVKEVEEYLRLPNVHLAIDTEYSVGPGQVPGMDLGHVEGADIQEAVEYVDQIVQKEHLPDKVVLVHQFGNGIVRNKEEIHPTKHVEVPLNYDGFGDAAIKQSAYGKLVRNEPIQYGGFKLFHKNDKPLMTPKQVLQLDPAPAMINYQ</sequence>
<dbReference type="RefSeq" id="WP_348029034.1">
    <property type="nucleotide sequence ID" value="NZ_CP129113.1"/>
</dbReference>
<evidence type="ECO:0008006" key="4">
    <source>
        <dbReference type="Google" id="ProtNLM"/>
    </source>
</evidence>
<feature type="signal peptide" evidence="1">
    <location>
        <begin position="1"/>
        <end position="24"/>
    </location>
</feature>
<keyword evidence="3" id="KW-1185">Reference proteome</keyword>
<protein>
    <recommendedName>
        <fullName evidence="4">Lipoprotein</fullName>
    </recommendedName>
</protein>
<keyword evidence="1" id="KW-0732">Signal</keyword>
<proteinExistence type="predicted"/>
<evidence type="ECO:0000313" key="2">
    <source>
        <dbReference type="EMBL" id="WLV25247.1"/>
    </source>
</evidence>
<evidence type="ECO:0000313" key="3">
    <source>
        <dbReference type="Proteomes" id="UP001180087"/>
    </source>
</evidence>
<dbReference type="EMBL" id="CP129113">
    <property type="protein sequence ID" value="WLV25247.1"/>
    <property type="molecule type" value="Genomic_DNA"/>
</dbReference>
<organism evidence="2 3">
    <name type="scientific">Aciduricibacillus chroicocephali</name>
    <dbReference type="NCBI Taxonomy" id="3054939"/>
    <lineage>
        <taxon>Bacteria</taxon>
        <taxon>Bacillati</taxon>
        <taxon>Bacillota</taxon>
        <taxon>Bacilli</taxon>
        <taxon>Bacillales</taxon>
        <taxon>Bacillaceae</taxon>
        <taxon>Aciduricibacillus</taxon>
    </lineage>
</organism>